<evidence type="ECO:0000256" key="1">
    <source>
        <dbReference type="SAM" id="MobiDB-lite"/>
    </source>
</evidence>
<dbReference type="InterPro" id="IPR051043">
    <property type="entry name" value="Sulfatase_Mod_Factor_Kinase"/>
</dbReference>
<dbReference type="KEGG" id="slk:SLUN_14165"/>
<reference evidence="3 4" key="1">
    <citation type="submission" date="2018-01" db="EMBL/GenBank/DDBJ databases">
        <title>Complete genome sequence of Streptomyces lunaelactis MM109T, a Ferroverdin A producer isolated from cave moonmilk deposits.</title>
        <authorList>
            <person name="Naome A."/>
            <person name="Martinet L."/>
            <person name="Maciejewska M."/>
            <person name="Anderssen S."/>
            <person name="Adam D."/>
            <person name="Tenconi E."/>
            <person name="Deflandre B."/>
            <person name="Arguelles-Arias A."/>
            <person name="Calusinska M."/>
            <person name="Copieters W."/>
            <person name="Karim L."/>
            <person name="Hanikenne M."/>
            <person name="Baurain D."/>
            <person name="van Wezel G."/>
            <person name="Smargiasso N."/>
            <person name="de Pauw E."/>
            <person name="Delfosse P."/>
            <person name="Rigali S."/>
        </authorList>
    </citation>
    <scope>NUCLEOTIDE SEQUENCE [LARGE SCALE GENOMIC DNA]</scope>
    <source>
        <strain evidence="3 4">MM109</strain>
    </source>
</reference>
<evidence type="ECO:0000259" key="2">
    <source>
        <dbReference type="Pfam" id="PF03781"/>
    </source>
</evidence>
<feature type="compositionally biased region" description="Polar residues" evidence="1">
    <location>
        <begin position="64"/>
        <end position="78"/>
    </location>
</feature>
<dbReference type="InterPro" id="IPR016187">
    <property type="entry name" value="CTDL_fold"/>
</dbReference>
<feature type="region of interest" description="Disordered" evidence="1">
    <location>
        <begin position="59"/>
        <end position="85"/>
    </location>
</feature>
<keyword evidence="4" id="KW-1185">Reference proteome</keyword>
<dbReference type="Gene3D" id="3.90.1580.10">
    <property type="entry name" value="paralog of FGE (formylglycine-generating enzyme)"/>
    <property type="match status" value="1"/>
</dbReference>
<dbReference type="GeneID" id="55656412"/>
<dbReference type="GO" id="GO:0120147">
    <property type="term" value="F:formylglycine-generating oxidase activity"/>
    <property type="evidence" value="ECO:0007669"/>
    <property type="project" value="TreeGrafter"/>
</dbReference>
<dbReference type="Pfam" id="PF03781">
    <property type="entry name" value="FGE-sulfatase"/>
    <property type="match status" value="1"/>
</dbReference>
<dbReference type="PANTHER" id="PTHR23150">
    <property type="entry name" value="SULFATASE MODIFYING FACTOR 1, 2"/>
    <property type="match status" value="1"/>
</dbReference>
<dbReference type="Proteomes" id="UP000244201">
    <property type="component" value="Chromosome"/>
</dbReference>
<dbReference type="AlphaFoldDB" id="A0A2R4T1Z9"/>
<dbReference type="PANTHER" id="PTHR23150:SF19">
    <property type="entry name" value="FORMYLGLYCINE-GENERATING ENZYME"/>
    <property type="match status" value="1"/>
</dbReference>
<dbReference type="RefSeq" id="WP_108148836.1">
    <property type="nucleotide sequence ID" value="NZ_CP026304.1"/>
</dbReference>
<proteinExistence type="predicted"/>
<dbReference type="OrthoDB" id="9768004at2"/>
<dbReference type="InterPro" id="IPR042095">
    <property type="entry name" value="SUMF_sf"/>
</dbReference>
<dbReference type="SUPFAM" id="SSF56436">
    <property type="entry name" value="C-type lectin-like"/>
    <property type="match status" value="1"/>
</dbReference>
<dbReference type="GO" id="GO:0003677">
    <property type="term" value="F:DNA binding"/>
    <property type="evidence" value="ECO:0007669"/>
    <property type="project" value="UniProtKB-KW"/>
</dbReference>
<dbReference type="EMBL" id="CP026304">
    <property type="protein sequence ID" value="AVZ73159.1"/>
    <property type="molecule type" value="Genomic_DNA"/>
</dbReference>
<gene>
    <name evidence="3" type="ORF">SLUN_14165</name>
</gene>
<accession>A0A2R4T1Z9</accession>
<organism evidence="3 4">
    <name type="scientific">Streptomyces lunaelactis</name>
    <dbReference type="NCBI Taxonomy" id="1535768"/>
    <lineage>
        <taxon>Bacteria</taxon>
        <taxon>Bacillati</taxon>
        <taxon>Actinomycetota</taxon>
        <taxon>Actinomycetes</taxon>
        <taxon>Kitasatosporales</taxon>
        <taxon>Streptomycetaceae</taxon>
        <taxon>Streptomyces</taxon>
    </lineage>
</organism>
<name>A0A2R4T1Z9_9ACTN</name>
<feature type="domain" description="Sulfatase-modifying factor enzyme-like" evidence="2">
    <location>
        <begin position="106"/>
        <end position="239"/>
    </location>
</feature>
<keyword evidence="3" id="KW-0238">DNA-binding</keyword>
<dbReference type="InterPro" id="IPR005532">
    <property type="entry name" value="SUMF_dom"/>
</dbReference>
<protein>
    <submittedName>
        <fullName evidence="3">DNA-binding protein</fullName>
    </submittedName>
</protein>
<evidence type="ECO:0000313" key="4">
    <source>
        <dbReference type="Proteomes" id="UP000244201"/>
    </source>
</evidence>
<sequence>MSLEAFAAHLGVSERTLSTWELRGETIAIREVNQAALDTSLKASSPDVHERFASLTGGYESVLPGQSPSGTHDLPQQQQDRHPNDGKQMALVDAGVYLSGGSNKPVWLPAFYIDIFPVTNSDYARFVAATGRQPPEHWLKGKCPDTIFDHPVTFVTWHDAASFASWAGKELPSSQQWEKAARGVRGNVYPWGNQPTPAKCNARESGVGTTTPVSRFHSGVSPYGVYDMCGNTWEWCSTRTVANRYELKAGAFTSPFSRSTPSSFNDASSTMLDDDTGFLCCIAGAALQALLKPRSA</sequence>
<evidence type="ECO:0000313" key="3">
    <source>
        <dbReference type="EMBL" id="AVZ73159.1"/>
    </source>
</evidence>